<organism evidence="4 5">
    <name type="scientific">Aquimarina litoralis</name>
    <dbReference type="NCBI Taxonomy" id="584605"/>
    <lineage>
        <taxon>Bacteria</taxon>
        <taxon>Pseudomonadati</taxon>
        <taxon>Bacteroidota</taxon>
        <taxon>Flavobacteriia</taxon>
        <taxon>Flavobacteriales</taxon>
        <taxon>Flavobacteriaceae</taxon>
        <taxon>Aquimarina</taxon>
    </lineage>
</organism>
<evidence type="ECO:0000313" key="5">
    <source>
        <dbReference type="Proteomes" id="UP001501758"/>
    </source>
</evidence>
<reference evidence="4 5" key="1">
    <citation type="journal article" date="2019" name="Int. J. Syst. Evol. Microbiol.">
        <title>The Global Catalogue of Microorganisms (GCM) 10K type strain sequencing project: providing services to taxonomists for standard genome sequencing and annotation.</title>
        <authorList>
            <consortium name="The Broad Institute Genomics Platform"/>
            <consortium name="The Broad Institute Genome Sequencing Center for Infectious Disease"/>
            <person name="Wu L."/>
            <person name="Ma J."/>
        </authorList>
    </citation>
    <scope>NUCLEOTIDE SEQUENCE [LARGE SCALE GENOMIC DNA]</scope>
    <source>
        <strain evidence="4 5">JCM 15974</strain>
    </source>
</reference>
<keyword evidence="2" id="KW-1133">Transmembrane helix</keyword>
<feature type="repeat" description="TPR" evidence="1">
    <location>
        <begin position="91"/>
        <end position="124"/>
    </location>
</feature>
<dbReference type="EMBL" id="BAAAGE010000007">
    <property type="protein sequence ID" value="GAA0733120.1"/>
    <property type="molecule type" value="Genomic_DNA"/>
</dbReference>
<dbReference type="Pfam" id="PF13181">
    <property type="entry name" value="TPR_8"/>
    <property type="match status" value="2"/>
</dbReference>
<dbReference type="SUPFAM" id="SSF48452">
    <property type="entry name" value="TPR-like"/>
    <property type="match status" value="2"/>
</dbReference>
<evidence type="ECO:0000259" key="3">
    <source>
        <dbReference type="Pfam" id="PF12770"/>
    </source>
</evidence>
<dbReference type="PANTHER" id="PTHR10098">
    <property type="entry name" value="RAPSYN-RELATED"/>
    <property type="match status" value="1"/>
</dbReference>
<dbReference type="InterPro" id="IPR011990">
    <property type="entry name" value="TPR-like_helical_dom_sf"/>
</dbReference>
<dbReference type="InterPro" id="IPR024983">
    <property type="entry name" value="CHAT_dom"/>
</dbReference>
<dbReference type="Gene3D" id="1.25.40.10">
    <property type="entry name" value="Tetratricopeptide repeat domain"/>
    <property type="match status" value="2"/>
</dbReference>
<keyword evidence="2" id="KW-0472">Membrane</keyword>
<dbReference type="InterPro" id="IPR019734">
    <property type="entry name" value="TPR_rpt"/>
</dbReference>
<evidence type="ECO:0000313" key="4">
    <source>
        <dbReference type="EMBL" id="GAA0733120.1"/>
    </source>
</evidence>
<protein>
    <recommendedName>
        <fullName evidence="3">CHAT domain-containing protein</fullName>
    </recommendedName>
</protein>
<name>A0ABN1JA10_9FLAO</name>
<accession>A0ABN1JA10</accession>
<feature type="domain" description="CHAT" evidence="3">
    <location>
        <begin position="602"/>
        <end position="867"/>
    </location>
</feature>
<evidence type="ECO:0000256" key="1">
    <source>
        <dbReference type="PROSITE-ProRule" id="PRU00339"/>
    </source>
</evidence>
<comment type="caution">
    <text evidence="4">The sequence shown here is derived from an EMBL/GenBank/DDBJ whole genome shotgun (WGS) entry which is preliminary data.</text>
</comment>
<dbReference type="PROSITE" id="PS50005">
    <property type="entry name" value="TPR"/>
    <property type="match status" value="1"/>
</dbReference>
<sequence>MSVTSVYSQKLSSTLDSIISNVESDTLRKKLCTALFKTYKNNNNYTQLGTDAHELAKWYYRKKDKKNTIYYTELAISARKKAIPSDQKLIKNSLFNLGYFQEKYKNYEIAIKNFEKVLNLNEKNYLKIRAYNHLADIYDITQDPYNAVENRLQVFKYLDSEKDKQKIINTHIRVAFSYRKIGKTKTSQQAIRHLLIADSLVTKISKPDPEDKYLITSNLAILYHSNGDEEYLKTRSIKGLSKAINYYKKSELIAKNINRPNYLCSNYYNLGLAHIEIDTVDARKYFDRSLQLVQHKPQLLKSIYFGYGKLAYKRKQFHQAFKYYKQCIDIFFKQENTEFNTQPNSDQLEKIDEKWLLLGILKTKINTYLDKGIYFEDQNSYLNALKTLKTADQLIELIITSDASYLSKLHWRDLASEIYVIGLEACYRANLLDKAFYLMEKNKALLLLQDLNRSKEELPEAILEKELAFKNSIASLEEKKQGLSEQQQDSIAILVFDQKTALERFQDSIAGDYPNHFLAKEIPTLISLSEIKPQQNEIIIQYTMAERIGHTTPYGYGMIITNTGNQLFKLEGIDDILNNIKTLRRLLNQPFTTAEDITIYRKTSNDIYNALFPKEIRTTLKGKKVTIIPDHMLGMIPFEALVTDLNNTNYLIEDCEIDYAFSLTFQQQNAKISRTAAQDFLGIAPVNFPQGLTALQNSNKEITAANAFYNGDLLLDQEATKENFIKKIKDYKILHLATHADASDSIAPWIAFRNSKLTDLELNSLQSQAELVVLSACNTSLGKISRGEGILSLARGFFKSGANTVIPSLWSTNDKATATITADFYKNLSEGQTKSKALRTAKLNYLHNNTDAEASPHYWASMILIGDTETLLPQSNNLWMLWTGLVILVIIIIFVFLYKRRVS</sequence>
<keyword evidence="5" id="KW-1185">Reference proteome</keyword>
<keyword evidence="1" id="KW-0802">TPR repeat</keyword>
<proteinExistence type="predicted"/>
<dbReference type="Proteomes" id="UP001501758">
    <property type="component" value="Unassembled WGS sequence"/>
</dbReference>
<gene>
    <name evidence="4" type="ORF">GCM10009430_47000</name>
</gene>
<dbReference type="Pfam" id="PF12770">
    <property type="entry name" value="CHAT"/>
    <property type="match status" value="1"/>
</dbReference>
<evidence type="ECO:0000256" key="2">
    <source>
        <dbReference type="SAM" id="Phobius"/>
    </source>
</evidence>
<keyword evidence="2" id="KW-0812">Transmembrane</keyword>
<feature type="transmembrane region" description="Helical" evidence="2">
    <location>
        <begin position="879"/>
        <end position="898"/>
    </location>
</feature>